<dbReference type="GO" id="GO:0005886">
    <property type="term" value="C:plasma membrane"/>
    <property type="evidence" value="ECO:0007669"/>
    <property type="project" value="TreeGrafter"/>
</dbReference>
<reference evidence="7 8" key="1">
    <citation type="journal article" date="2016" name="Nat. Commun.">
        <title>Thousands of microbial genomes shed light on interconnected biogeochemical processes in an aquifer system.</title>
        <authorList>
            <person name="Anantharaman K."/>
            <person name="Brown C.T."/>
            <person name="Hug L.A."/>
            <person name="Sharon I."/>
            <person name="Castelle C.J."/>
            <person name="Probst A.J."/>
            <person name="Thomas B.C."/>
            <person name="Singh A."/>
            <person name="Wilkins M.J."/>
            <person name="Karaoz U."/>
            <person name="Brodie E.L."/>
            <person name="Williams K.H."/>
            <person name="Hubbard S.S."/>
            <person name="Banfield J.F."/>
        </authorList>
    </citation>
    <scope>NUCLEOTIDE SEQUENCE [LARGE SCALE GENOMIC DNA]</scope>
</reference>
<feature type="transmembrane region" description="Helical" evidence="6">
    <location>
        <begin position="305"/>
        <end position="328"/>
    </location>
</feature>
<keyword evidence="4 6" id="KW-1133">Transmembrane helix</keyword>
<evidence type="ECO:0000313" key="7">
    <source>
        <dbReference type="EMBL" id="OGG40688.1"/>
    </source>
</evidence>
<dbReference type="GO" id="GO:0015648">
    <property type="term" value="F:lipid-linked peptidoglycan transporter activity"/>
    <property type="evidence" value="ECO:0007669"/>
    <property type="project" value="TreeGrafter"/>
</dbReference>
<comment type="caution">
    <text evidence="7">The sequence shown here is derived from an EMBL/GenBank/DDBJ whole genome shotgun (WGS) entry which is preliminary data.</text>
</comment>
<feature type="transmembrane region" description="Helical" evidence="6">
    <location>
        <begin position="15"/>
        <end position="34"/>
    </location>
</feature>
<keyword evidence="3" id="KW-0133">Cell shape</keyword>
<keyword evidence="2 6" id="KW-0812">Transmembrane</keyword>
<evidence type="ECO:0000313" key="8">
    <source>
        <dbReference type="Proteomes" id="UP000176996"/>
    </source>
</evidence>
<organism evidence="7 8">
    <name type="scientific">Candidatus Jorgensenbacteria bacterium RIFCSPLOWO2_01_FULL_45_25b</name>
    <dbReference type="NCBI Taxonomy" id="1798471"/>
    <lineage>
        <taxon>Bacteria</taxon>
        <taxon>Candidatus Joergenseniibacteriota</taxon>
    </lineage>
</organism>
<dbReference type="Pfam" id="PF01098">
    <property type="entry name" value="FTSW_RODA_SPOVE"/>
    <property type="match status" value="1"/>
</dbReference>
<dbReference type="EMBL" id="MFKK01000021">
    <property type="protein sequence ID" value="OGG40688.1"/>
    <property type="molecule type" value="Genomic_DNA"/>
</dbReference>
<dbReference type="GO" id="GO:0032153">
    <property type="term" value="C:cell division site"/>
    <property type="evidence" value="ECO:0007669"/>
    <property type="project" value="TreeGrafter"/>
</dbReference>
<feature type="transmembrane region" description="Helical" evidence="6">
    <location>
        <begin position="334"/>
        <end position="356"/>
    </location>
</feature>
<feature type="transmembrane region" description="Helical" evidence="6">
    <location>
        <begin position="184"/>
        <end position="202"/>
    </location>
</feature>
<sequence>MSSFFAMFFSQIRRLDLALTGGIFVLALFSLVSLYSFNRVLFQKQLIWYILFFLTVFFGSYVNWRWLITQAWFRHSLYWVSVFLVFIANFQTHSIRGTKSWISVGSFQFQPAEMVKLALILLLAGFFSRRYVEAWLGRNILISLFYAGLPSLFVILHPDLGSALVIMGIWLGFLFLGGFHLKRVLIIFFVFLLVAVIGWFFVLRPYQKDRFTGFLFPDRDPLGASYNVIQSKIAIGSAGFLGKGFGFGTQTHLQFLPEAETDFLFSAFIEEWGVLGGILLLLTFLFVVFRITGIGLFSRNNDYRFISLGVALVLMIHFFVNAGANVGLLPVTGIAFPFLSYGGSHLLTLGILVSIIQRVKIES</sequence>
<dbReference type="Proteomes" id="UP000176996">
    <property type="component" value="Unassembled WGS sequence"/>
</dbReference>
<evidence type="ECO:0000256" key="4">
    <source>
        <dbReference type="ARBA" id="ARBA00022989"/>
    </source>
</evidence>
<evidence type="ECO:0000256" key="6">
    <source>
        <dbReference type="SAM" id="Phobius"/>
    </source>
</evidence>
<name>A0A1F6BV38_9BACT</name>
<feature type="transmembrane region" description="Helical" evidence="6">
    <location>
        <begin position="76"/>
        <end position="94"/>
    </location>
</feature>
<dbReference type="InterPro" id="IPR001182">
    <property type="entry name" value="FtsW/RodA"/>
</dbReference>
<proteinExistence type="predicted"/>
<dbReference type="GO" id="GO:0008360">
    <property type="term" value="P:regulation of cell shape"/>
    <property type="evidence" value="ECO:0007669"/>
    <property type="project" value="UniProtKB-KW"/>
</dbReference>
<keyword evidence="5 6" id="KW-0472">Membrane</keyword>
<accession>A0A1F6BV38</accession>
<feature type="transmembrane region" description="Helical" evidence="6">
    <location>
        <begin position="139"/>
        <end position="156"/>
    </location>
</feature>
<feature type="transmembrane region" description="Helical" evidence="6">
    <location>
        <begin position="272"/>
        <end position="293"/>
    </location>
</feature>
<dbReference type="GO" id="GO:0051301">
    <property type="term" value="P:cell division"/>
    <property type="evidence" value="ECO:0007669"/>
    <property type="project" value="InterPro"/>
</dbReference>
<dbReference type="STRING" id="1798471.A3A21_00380"/>
<protein>
    <recommendedName>
        <fullName evidence="9">Rod shape-determining protein RodA</fullName>
    </recommendedName>
</protein>
<dbReference type="AlphaFoldDB" id="A0A1F6BV38"/>
<evidence type="ECO:0000256" key="5">
    <source>
        <dbReference type="ARBA" id="ARBA00023136"/>
    </source>
</evidence>
<dbReference type="PANTHER" id="PTHR30474">
    <property type="entry name" value="CELL CYCLE PROTEIN"/>
    <property type="match status" value="1"/>
</dbReference>
<evidence type="ECO:0008006" key="9">
    <source>
        <dbReference type="Google" id="ProtNLM"/>
    </source>
</evidence>
<feature type="transmembrane region" description="Helical" evidence="6">
    <location>
        <begin position="46"/>
        <end position="64"/>
    </location>
</feature>
<comment type="subcellular location">
    <subcellularLocation>
        <location evidence="1">Membrane</location>
        <topology evidence="1">Multi-pass membrane protein</topology>
    </subcellularLocation>
</comment>
<dbReference type="PANTHER" id="PTHR30474:SF1">
    <property type="entry name" value="PEPTIDOGLYCAN GLYCOSYLTRANSFERASE MRDB"/>
    <property type="match status" value="1"/>
</dbReference>
<gene>
    <name evidence="7" type="ORF">A3A21_00380</name>
</gene>
<evidence type="ECO:0000256" key="3">
    <source>
        <dbReference type="ARBA" id="ARBA00022960"/>
    </source>
</evidence>
<evidence type="ECO:0000256" key="1">
    <source>
        <dbReference type="ARBA" id="ARBA00004141"/>
    </source>
</evidence>
<feature type="transmembrane region" description="Helical" evidence="6">
    <location>
        <begin position="162"/>
        <end position="179"/>
    </location>
</feature>
<evidence type="ECO:0000256" key="2">
    <source>
        <dbReference type="ARBA" id="ARBA00022692"/>
    </source>
</evidence>